<evidence type="ECO:0000256" key="2">
    <source>
        <dbReference type="ARBA" id="ARBA00023292"/>
    </source>
</evidence>
<dbReference type="Pfam" id="PF00055">
    <property type="entry name" value="Laminin_N"/>
    <property type="match status" value="1"/>
</dbReference>
<dbReference type="InterPro" id="IPR050440">
    <property type="entry name" value="Laminin/Netrin_ECM"/>
</dbReference>
<dbReference type="GO" id="GO:0016358">
    <property type="term" value="P:dendrite development"/>
    <property type="evidence" value="ECO:0007669"/>
    <property type="project" value="TreeGrafter"/>
</dbReference>
<evidence type="ECO:0000313" key="4">
    <source>
        <dbReference type="Proteomes" id="UP000887565"/>
    </source>
</evidence>
<organism evidence="4 5">
    <name type="scientific">Romanomermis culicivorax</name>
    <name type="common">Nematode worm</name>
    <dbReference type="NCBI Taxonomy" id="13658"/>
    <lineage>
        <taxon>Eukaryota</taxon>
        <taxon>Metazoa</taxon>
        <taxon>Ecdysozoa</taxon>
        <taxon>Nematoda</taxon>
        <taxon>Enoplea</taxon>
        <taxon>Dorylaimia</taxon>
        <taxon>Mermithida</taxon>
        <taxon>Mermithoidea</taxon>
        <taxon>Mermithidae</taxon>
        <taxon>Romanomermis</taxon>
    </lineage>
</organism>
<name>A0A915J3L0_ROMCU</name>
<dbReference type="GO" id="GO:0009888">
    <property type="term" value="P:tissue development"/>
    <property type="evidence" value="ECO:0007669"/>
    <property type="project" value="TreeGrafter"/>
</dbReference>
<dbReference type="WBParaSite" id="nRc.2.0.1.t20292-RA">
    <property type="protein sequence ID" value="nRc.2.0.1.t20292-RA"/>
    <property type="gene ID" value="nRc.2.0.1.g20292"/>
</dbReference>
<accession>A0A915J3L0</accession>
<dbReference type="Gene3D" id="2.60.120.260">
    <property type="entry name" value="Galactose-binding domain-like"/>
    <property type="match status" value="1"/>
</dbReference>
<keyword evidence="1" id="KW-1015">Disulfide bond</keyword>
<dbReference type="AlphaFoldDB" id="A0A915J3L0"/>
<keyword evidence="2" id="KW-0424">Laminin EGF-like domain</keyword>
<dbReference type="GO" id="GO:0005604">
    <property type="term" value="C:basement membrane"/>
    <property type="evidence" value="ECO:0007669"/>
    <property type="project" value="TreeGrafter"/>
</dbReference>
<dbReference type="GO" id="GO:0008045">
    <property type="term" value="P:motor neuron axon guidance"/>
    <property type="evidence" value="ECO:0007669"/>
    <property type="project" value="TreeGrafter"/>
</dbReference>
<protein>
    <submittedName>
        <fullName evidence="5">Laminin N-terminal domain-containing protein</fullName>
    </submittedName>
</protein>
<proteinExistence type="predicted"/>
<evidence type="ECO:0000313" key="5">
    <source>
        <dbReference type="WBParaSite" id="nRc.2.0.1.t20292-RA"/>
    </source>
</evidence>
<evidence type="ECO:0000259" key="3">
    <source>
        <dbReference type="PROSITE" id="PS51117"/>
    </source>
</evidence>
<dbReference type="InterPro" id="IPR008211">
    <property type="entry name" value="Laminin_N"/>
</dbReference>
<dbReference type="InterPro" id="IPR008979">
    <property type="entry name" value="Galactose-bd-like_sf"/>
</dbReference>
<dbReference type="GO" id="GO:0009887">
    <property type="term" value="P:animal organ morphogenesis"/>
    <property type="evidence" value="ECO:0007669"/>
    <property type="project" value="TreeGrafter"/>
</dbReference>
<feature type="domain" description="Laminin N-terminal" evidence="3">
    <location>
        <begin position="1"/>
        <end position="199"/>
    </location>
</feature>
<keyword evidence="4" id="KW-1185">Reference proteome</keyword>
<dbReference type="SUPFAM" id="SSF49785">
    <property type="entry name" value="Galactose-binding domain-like"/>
    <property type="match status" value="1"/>
</dbReference>
<dbReference type="PROSITE" id="PS51117">
    <property type="entry name" value="LAMININ_NTER"/>
    <property type="match status" value="1"/>
</dbReference>
<dbReference type="PANTHER" id="PTHR10574">
    <property type="entry name" value="NETRIN/LAMININ-RELATED"/>
    <property type="match status" value="1"/>
</dbReference>
<dbReference type="Proteomes" id="UP000887565">
    <property type="component" value="Unplaced"/>
</dbReference>
<evidence type="ECO:0000256" key="1">
    <source>
        <dbReference type="ARBA" id="ARBA00023157"/>
    </source>
</evidence>
<dbReference type="SMART" id="SM00136">
    <property type="entry name" value="LamNT"/>
    <property type="match status" value="1"/>
</dbReference>
<dbReference type="PANTHER" id="PTHR10574:SF365">
    <property type="entry name" value="NETRIN-A-RELATED"/>
    <property type="match status" value="1"/>
</dbReference>
<sequence>DGNPSRFCSIKQQPDGSLREQCQTCDQRSPSTSYPASYLTDLHNVQNATCWVSEPVTDTYPNSVALTLSLGKKYEITYVTLQFCNQRPDSMIIQKSIDYGRNWTPFQYYSSQCKKMYGKAPNAQISRENEQEVLCTDAHHHSQHNSLRNNERIAFATLEGRPSAYDFETSPVLQTDSKLFVISRSVKSKATVDFDHQVH</sequence>
<reference evidence="5" key="1">
    <citation type="submission" date="2022-11" db="UniProtKB">
        <authorList>
            <consortium name="WormBaseParasite"/>
        </authorList>
    </citation>
    <scope>IDENTIFICATION</scope>
</reference>